<accession>A0A926P4Z8</accession>
<reference evidence="7" key="1">
    <citation type="submission" date="2020-05" db="EMBL/GenBank/DDBJ databases">
        <title>Identification of trans-AT polyketide cluster in two marine bacteria, producers of a novel glutaramide-containing polyketide sesbanimide D and analogs.</title>
        <authorList>
            <person name="Kacar D."/>
            <person name="Rodriguez P."/>
            <person name="Canedo L."/>
            <person name="Gonzalez E."/>
            <person name="Galan B."/>
            <person name="De La Calle F."/>
            <person name="Garcia J.L."/>
        </authorList>
    </citation>
    <scope>NUCLEOTIDE SEQUENCE</scope>
    <source>
        <strain evidence="7">PHM038</strain>
    </source>
</reference>
<dbReference type="PANTHER" id="PTHR36449:SF1">
    <property type="entry name" value="ACETYLTRANSFERASE"/>
    <property type="match status" value="1"/>
</dbReference>
<protein>
    <submittedName>
        <fullName evidence="7">GNAT family N-acetyltransferase</fullName>
    </submittedName>
</protein>
<name>A0A926P4Z8_9HYPH</name>
<evidence type="ECO:0000256" key="2">
    <source>
        <dbReference type="ARBA" id="ARBA00022649"/>
    </source>
</evidence>
<comment type="catalytic activity">
    <reaction evidence="5">
        <text>glycyl-tRNA(Gly) + acetyl-CoA = N-acetylglycyl-tRNA(Gly) + CoA + H(+)</text>
        <dbReference type="Rhea" id="RHEA:81867"/>
        <dbReference type="Rhea" id="RHEA-COMP:9683"/>
        <dbReference type="Rhea" id="RHEA-COMP:19766"/>
        <dbReference type="ChEBI" id="CHEBI:15378"/>
        <dbReference type="ChEBI" id="CHEBI:57287"/>
        <dbReference type="ChEBI" id="CHEBI:57288"/>
        <dbReference type="ChEBI" id="CHEBI:78522"/>
        <dbReference type="ChEBI" id="CHEBI:232036"/>
    </reaction>
</comment>
<evidence type="ECO:0000256" key="3">
    <source>
        <dbReference type="ARBA" id="ARBA00022679"/>
    </source>
</evidence>
<dbReference type="SUPFAM" id="SSF55729">
    <property type="entry name" value="Acyl-CoA N-acyltransferases (Nat)"/>
    <property type="match status" value="1"/>
</dbReference>
<keyword evidence="3" id="KW-0808">Transferase</keyword>
<dbReference type="Gene3D" id="3.40.630.30">
    <property type="match status" value="1"/>
</dbReference>
<dbReference type="PANTHER" id="PTHR36449">
    <property type="entry name" value="ACETYLTRANSFERASE-RELATED"/>
    <property type="match status" value="1"/>
</dbReference>
<dbReference type="CDD" id="cd04301">
    <property type="entry name" value="NAT_SF"/>
    <property type="match status" value="1"/>
</dbReference>
<evidence type="ECO:0000256" key="1">
    <source>
        <dbReference type="ARBA" id="ARBA00022491"/>
    </source>
</evidence>
<sequence length="182" mass="19993">MPTDPEKQAPFTIQPFDPKTHDRAAFSCGVPQIDNYLKLTAKKGSKADVVRIWVVTDAENHIVGFYGINMHAVAVEAMPDAYKKKAMKHGLLPAAFIAMIGVDQEHQGNGLGSVLVADALNRIARASEEIGTCVIMLDVFDDGDTDAVTRRKTYYESFGFIPLPDQPLRLFMPVATAREASR</sequence>
<dbReference type="EMBL" id="JABFCZ010000051">
    <property type="protein sequence ID" value="MBD1549673.1"/>
    <property type="molecule type" value="Genomic_DNA"/>
</dbReference>
<dbReference type="InterPro" id="IPR000182">
    <property type="entry name" value="GNAT_dom"/>
</dbReference>
<keyword evidence="2" id="KW-1277">Toxin-antitoxin system</keyword>
<evidence type="ECO:0000313" key="8">
    <source>
        <dbReference type="Proteomes" id="UP000598467"/>
    </source>
</evidence>
<evidence type="ECO:0000256" key="4">
    <source>
        <dbReference type="ARBA" id="ARBA00023315"/>
    </source>
</evidence>
<dbReference type="RefSeq" id="WP_190294362.1">
    <property type="nucleotide sequence ID" value="NZ_JABFCZ010000051.1"/>
</dbReference>
<proteinExistence type="predicted"/>
<evidence type="ECO:0000313" key="7">
    <source>
        <dbReference type="EMBL" id="MBD1549673.1"/>
    </source>
</evidence>
<evidence type="ECO:0000256" key="5">
    <source>
        <dbReference type="ARBA" id="ARBA00049880"/>
    </source>
</evidence>
<evidence type="ECO:0000259" key="6">
    <source>
        <dbReference type="PROSITE" id="PS51186"/>
    </source>
</evidence>
<keyword evidence="1" id="KW-0678">Repressor</keyword>
<dbReference type="PROSITE" id="PS51186">
    <property type="entry name" value="GNAT"/>
    <property type="match status" value="1"/>
</dbReference>
<dbReference type="GO" id="GO:0016747">
    <property type="term" value="F:acyltransferase activity, transferring groups other than amino-acyl groups"/>
    <property type="evidence" value="ECO:0007669"/>
    <property type="project" value="InterPro"/>
</dbReference>
<gene>
    <name evidence="7" type="ORF">HK439_25760</name>
</gene>
<comment type="caution">
    <text evidence="7">The sequence shown here is derived from an EMBL/GenBank/DDBJ whole genome shotgun (WGS) entry which is preliminary data.</text>
</comment>
<dbReference type="InterPro" id="IPR016181">
    <property type="entry name" value="Acyl_CoA_acyltransferase"/>
</dbReference>
<dbReference type="Pfam" id="PF13508">
    <property type="entry name" value="Acetyltransf_7"/>
    <property type="match status" value="1"/>
</dbReference>
<dbReference type="AlphaFoldDB" id="A0A926P4Z8"/>
<organism evidence="7 8">
    <name type="scientific">Roseibium aggregatum</name>
    <dbReference type="NCBI Taxonomy" id="187304"/>
    <lineage>
        <taxon>Bacteria</taxon>
        <taxon>Pseudomonadati</taxon>
        <taxon>Pseudomonadota</taxon>
        <taxon>Alphaproteobacteria</taxon>
        <taxon>Hyphomicrobiales</taxon>
        <taxon>Stappiaceae</taxon>
        <taxon>Roseibium</taxon>
    </lineage>
</organism>
<keyword evidence="4" id="KW-0012">Acyltransferase</keyword>
<dbReference type="Proteomes" id="UP000598467">
    <property type="component" value="Unassembled WGS sequence"/>
</dbReference>
<feature type="domain" description="N-acetyltransferase" evidence="6">
    <location>
        <begin position="1"/>
        <end position="175"/>
    </location>
</feature>